<accession>A0ABR4E9I7</accession>
<name>A0ABR4E9I7_9PEZI</name>
<comment type="caution">
    <text evidence="2">The sequence shown here is derived from an EMBL/GenBank/DDBJ whole genome shotgun (WGS) entry which is preliminary data.</text>
</comment>
<proteinExistence type="predicted"/>
<gene>
    <name evidence="2" type="ORF">FJTKL_13684</name>
</gene>
<evidence type="ECO:0000256" key="1">
    <source>
        <dbReference type="SAM" id="SignalP"/>
    </source>
</evidence>
<protein>
    <submittedName>
        <fullName evidence="2">Uncharacterized protein</fullName>
    </submittedName>
</protein>
<dbReference type="Proteomes" id="UP001600888">
    <property type="component" value="Unassembled WGS sequence"/>
</dbReference>
<reference evidence="2 3" key="1">
    <citation type="submission" date="2024-03" db="EMBL/GenBank/DDBJ databases">
        <title>A high-quality draft genome sequence of Diaporthe vaccinii, a causative agent of upright dieback and viscid rot disease in cranberry plants.</title>
        <authorList>
            <person name="Sarrasin M."/>
            <person name="Lang B.F."/>
            <person name="Burger G."/>
        </authorList>
    </citation>
    <scope>NUCLEOTIDE SEQUENCE [LARGE SCALE GENOMIC DNA]</scope>
    <source>
        <strain evidence="2 3">IS7</strain>
    </source>
</reference>
<sequence>MQLLKSIVLYGLLALGASGEPIPGCKRSVIRDVEVGEKPATNLEARADPPTKRTNVDMGEVRREQSGETLFTNGLASCIAIVVRSRDQRAEKEWDKILAHVSSTMCSDGDTPDLDTQLQNLFDLDDQTDIPSRQVFVLLNRDDDNEPQGVFNNYVLDKVGTHWGGNHVFMYRDPAHVNEPGGSRLWIDGTRQVYWSTFDDPYIIA</sequence>
<keyword evidence="1" id="KW-0732">Signal</keyword>
<feature type="signal peptide" evidence="1">
    <location>
        <begin position="1"/>
        <end position="19"/>
    </location>
</feature>
<dbReference type="EMBL" id="JBAWTH010000079">
    <property type="protein sequence ID" value="KAL2279111.1"/>
    <property type="molecule type" value="Genomic_DNA"/>
</dbReference>
<feature type="chain" id="PRO_5046854156" evidence="1">
    <location>
        <begin position="20"/>
        <end position="205"/>
    </location>
</feature>
<keyword evidence="3" id="KW-1185">Reference proteome</keyword>
<organism evidence="2 3">
    <name type="scientific">Diaporthe vaccinii</name>
    <dbReference type="NCBI Taxonomy" id="105482"/>
    <lineage>
        <taxon>Eukaryota</taxon>
        <taxon>Fungi</taxon>
        <taxon>Dikarya</taxon>
        <taxon>Ascomycota</taxon>
        <taxon>Pezizomycotina</taxon>
        <taxon>Sordariomycetes</taxon>
        <taxon>Sordariomycetidae</taxon>
        <taxon>Diaporthales</taxon>
        <taxon>Diaporthaceae</taxon>
        <taxon>Diaporthe</taxon>
        <taxon>Diaporthe eres species complex</taxon>
    </lineage>
</organism>
<evidence type="ECO:0000313" key="3">
    <source>
        <dbReference type="Proteomes" id="UP001600888"/>
    </source>
</evidence>
<evidence type="ECO:0000313" key="2">
    <source>
        <dbReference type="EMBL" id="KAL2279111.1"/>
    </source>
</evidence>